<evidence type="ECO:0000313" key="5">
    <source>
        <dbReference type="Proteomes" id="UP000437862"/>
    </source>
</evidence>
<dbReference type="InterPro" id="IPR003423">
    <property type="entry name" value="OMP_efflux"/>
</dbReference>
<dbReference type="PANTHER" id="PTHR30203:SF24">
    <property type="entry name" value="BLR4935 PROTEIN"/>
    <property type="match status" value="1"/>
</dbReference>
<dbReference type="EMBL" id="CP046904">
    <property type="protein sequence ID" value="QGZ42366.1"/>
    <property type="molecule type" value="Genomic_DNA"/>
</dbReference>
<organism evidence="4 5">
    <name type="scientific">Pseudoduganella flava</name>
    <dbReference type="NCBI Taxonomy" id="871742"/>
    <lineage>
        <taxon>Bacteria</taxon>
        <taxon>Pseudomonadati</taxon>
        <taxon>Pseudomonadota</taxon>
        <taxon>Betaproteobacteria</taxon>
        <taxon>Burkholderiales</taxon>
        <taxon>Oxalobacteraceae</taxon>
        <taxon>Telluria group</taxon>
        <taxon>Pseudoduganella</taxon>
    </lineage>
</organism>
<accession>A0ABX6FZ15</accession>
<keyword evidence="5" id="KW-1185">Reference proteome</keyword>
<dbReference type="SUPFAM" id="SSF56954">
    <property type="entry name" value="Outer membrane efflux proteins (OEP)"/>
    <property type="match status" value="1"/>
</dbReference>
<reference evidence="4 5" key="1">
    <citation type="submission" date="2019-12" db="EMBL/GenBank/DDBJ databases">
        <title>Draft Genome Sequences of Six Type Strains of the Genus Massilia.</title>
        <authorList>
            <person name="Miess H."/>
            <person name="Frediansyah A."/>
            <person name="Goeker M."/>
            <person name="Gross H."/>
        </authorList>
    </citation>
    <scope>NUCLEOTIDE SEQUENCE [LARGE SCALE GENOMIC DNA]</scope>
    <source>
        <strain evidence="4 5">DSM 26639</strain>
    </source>
</reference>
<feature type="coiled-coil region" evidence="2">
    <location>
        <begin position="372"/>
        <end position="399"/>
    </location>
</feature>
<name>A0ABX6FZ15_9BURK</name>
<dbReference type="Proteomes" id="UP000437862">
    <property type="component" value="Chromosome"/>
</dbReference>
<protein>
    <submittedName>
        <fullName evidence="4">TolC family protein</fullName>
    </submittedName>
</protein>
<evidence type="ECO:0000256" key="2">
    <source>
        <dbReference type="SAM" id="Coils"/>
    </source>
</evidence>
<feature type="compositionally biased region" description="Polar residues" evidence="3">
    <location>
        <begin position="17"/>
        <end position="26"/>
    </location>
</feature>
<dbReference type="InterPro" id="IPR010131">
    <property type="entry name" value="MdtP/NodT-like"/>
</dbReference>
<evidence type="ECO:0000313" key="4">
    <source>
        <dbReference type="EMBL" id="QGZ42366.1"/>
    </source>
</evidence>
<sequence length="464" mass="49198">MRQRRSMPAPIPLTCAPSGSGSDTSLPVSPAGIAPVPVLVHSFGGSMFTIVTPRLRLTALALLIVAPWPAHTQPGPTFAQALRRAAHVSAATQAAQAAEDAAAQTAARAGQLPDPMLKIGIDNLPVSGPDRFTTSGEPMTMRRIGIEQQWVSADKRQARATRATRAVAAEQAATRQTAAQVREEAGKAWLDLFHAQRAAELASQLADEMRRDLAGVQAAHRGAKAGAADVLQARMALAQAEDDAAGAEQERRTAAVRLARWLQEPVDTVDGAPPAYTAAPAAAGTALQRPAVLAARRAIDLADADTAVATRERHPDWTFEAGFGQRSSRYGNMVSFGISVPLTVDRAQRQDRDVAEKSALGTRARLLYDDTLQAQEAQVRQLSEELDSLNTRIARLEAGLLPAAAEQVELAVAAYRSGAGSLSAVFQARRALLEKRLQINMLARQAGATWAALVLPANDEGDAQ</sequence>
<evidence type="ECO:0000256" key="1">
    <source>
        <dbReference type="ARBA" id="ARBA00007613"/>
    </source>
</evidence>
<keyword evidence="2" id="KW-0175">Coiled coil</keyword>
<dbReference type="PANTHER" id="PTHR30203">
    <property type="entry name" value="OUTER MEMBRANE CATION EFFLUX PROTEIN"/>
    <property type="match status" value="1"/>
</dbReference>
<evidence type="ECO:0000256" key="3">
    <source>
        <dbReference type="SAM" id="MobiDB-lite"/>
    </source>
</evidence>
<dbReference type="Pfam" id="PF02321">
    <property type="entry name" value="OEP"/>
    <property type="match status" value="1"/>
</dbReference>
<dbReference type="Gene3D" id="1.20.1600.10">
    <property type="entry name" value="Outer membrane efflux proteins (OEP)"/>
    <property type="match status" value="1"/>
</dbReference>
<feature type="region of interest" description="Disordered" evidence="3">
    <location>
        <begin position="1"/>
        <end position="26"/>
    </location>
</feature>
<gene>
    <name evidence="4" type="ORF">GO485_27270</name>
</gene>
<proteinExistence type="inferred from homology"/>
<feature type="coiled-coil region" evidence="2">
    <location>
        <begin position="230"/>
        <end position="257"/>
    </location>
</feature>
<comment type="similarity">
    <text evidence="1">Belongs to the outer membrane factor (OMF) (TC 1.B.17) family.</text>
</comment>